<feature type="transmembrane region" description="Helical" evidence="8">
    <location>
        <begin position="100"/>
        <end position="119"/>
    </location>
</feature>
<feature type="domain" description="Major facilitator superfamily (MFS) profile" evidence="9">
    <location>
        <begin position="12"/>
        <end position="398"/>
    </location>
</feature>
<organism evidence="10 11">
    <name type="scientific">Luteibacter jiangsuensis</name>
    <dbReference type="NCBI Taxonomy" id="637577"/>
    <lineage>
        <taxon>Bacteria</taxon>
        <taxon>Pseudomonadati</taxon>
        <taxon>Pseudomonadota</taxon>
        <taxon>Gammaproteobacteria</taxon>
        <taxon>Lysobacterales</taxon>
        <taxon>Rhodanobacteraceae</taxon>
        <taxon>Luteibacter</taxon>
    </lineage>
</organism>
<evidence type="ECO:0000256" key="5">
    <source>
        <dbReference type="ARBA" id="ARBA00022692"/>
    </source>
</evidence>
<evidence type="ECO:0000259" key="9">
    <source>
        <dbReference type="PROSITE" id="PS50850"/>
    </source>
</evidence>
<evidence type="ECO:0000256" key="3">
    <source>
        <dbReference type="ARBA" id="ARBA00022448"/>
    </source>
</evidence>
<feature type="transmembrane region" description="Helical" evidence="8">
    <location>
        <begin position="167"/>
        <end position="187"/>
    </location>
</feature>
<gene>
    <name evidence="10" type="ORF">J2T07_002143</name>
</gene>
<dbReference type="CDD" id="cd17320">
    <property type="entry name" value="MFS_MdfA_MDR_like"/>
    <property type="match status" value="1"/>
</dbReference>
<feature type="transmembrane region" description="Helical" evidence="8">
    <location>
        <begin position="46"/>
        <end position="65"/>
    </location>
</feature>
<keyword evidence="4" id="KW-1003">Cell membrane</keyword>
<dbReference type="PROSITE" id="PS50850">
    <property type="entry name" value="MFS"/>
    <property type="match status" value="1"/>
</dbReference>
<dbReference type="SUPFAM" id="SSF103473">
    <property type="entry name" value="MFS general substrate transporter"/>
    <property type="match status" value="1"/>
</dbReference>
<dbReference type="PANTHER" id="PTHR23502:SF132">
    <property type="entry name" value="POLYAMINE TRANSPORTER 2-RELATED"/>
    <property type="match status" value="1"/>
</dbReference>
<evidence type="ECO:0000256" key="7">
    <source>
        <dbReference type="ARBA" id="ARBA00023136"/>
    </source>
</evidence>
<feature type="transmembrane region" description="Helical" evidence="8">
    <location>
        <begin position="347"/>
        <end position="365"/>
    </location>
</feature>
<dbReference type="RefSeq" id="WP_306849769.1">
    <property type="nucleotide sequence ID" value="NZ_JAUSSK010000003.1"/>
</dbReference>
<dbReference type="Gene3D" id="1.20.1720.10">
    <property type="entry name" value="Multidrug resistance protein D"/>
    <property type="match status" value="1"/>
</dbReference>
<feature type="transmembrane region" description="Helical" evidence="8">
    <location>
        <begin position="283"/>
        <end position="304"/>
    </location>
</feature>
<keyword evidence="11" id="KW-1185">Reference proteome</keyword>
<feature type="transmembrane region" description="Helical" evidence="8">
    <location>
        <begin position="316"/>
        <end position="335"/>
    </location>
</feature>
<evidence type="ECO:0000256" key="2">
    <source>
        <dbReference type="ARBA" id="ARBA00006236"/>
    </source>
</evidence>
<feature type="transmembrane region" description="Helical" evidence="8">
    <location>
        <begin position="216"/>
        <end position="234"/>
    </location>
</feature>
<evidence type="ECO:0000256" key="4">
    <source>
        <dbReference type="ARBA" id="ARBA00022475"/>
    </source>
</evidence>
<feature type="transmembrane region" description="Helical" evidence="8">
    <location>
        <begin position="371"/>
        <end position="391"/>
    </location>
</feature>
<keyword evidence="8" id="KW-0997">Cell inner membrane</keyword>
<keyword evidence="3 8" id="KW-0813">Transport</keyword>
<evidence type="ECO:0000256" key="8">
    <source>
        <dbReference type="RuleBase" id="RU365088"/>
    </source>
</evidence>
<feature type="transmembrane region" description="Helical" evidence="8">
    <location>
        <begin position="77"/>
        <end position="94"/>
    </location>
</feature>
<feature type="transmembrane region" description="Helical" evidence="8">
    <location>
        <begin position="254"/>
        <end position="271"/>
    </location>
</feature>
<dbReference type="NCBIfam" id="TIGR00710">
    <property type="entry name" value="efflux_Bcr_CflA"/>
    <property type="match status" value="1"/>
</dbReference>
<dbReference type="InterPro" id="IPR020846">
    <property type="entry name" value="MFS_dom"/>
</dbReference>
<sequence length="429" mass="45208">MSSATRDPRRHLPLLLAALSMIGPFSIDAIFPGFPDIGRDFGVGDVALQQLLSVYLLAYAVMSLFHGALSDAYGRKPVIVTAMAIYTVASVGAALAPSFTFLLCCRVLQGMCGGAGIVVGRAVVRDTMHGEEAQRMMSKVMMIFGIAPAIAPIVGAWLLGIDGWRGIFWALSAFTTALTLGVAYFLVESHPGDRRTVFRPRPLLAGYLRIAHDLPFWPLALASSVNFAGLFLYIASAPHVIRDLLHLGADGFPWLFAPVVTGMVTGAFISGRVAGRVSAARTVAWGYTAMLSSCAINLVLALTLDAPRVPWSTVPLVLYGCGVQLAFPTLTLLLLDRFPEQRGGVSSVQAFGSLILTALVAGVLSPALSGGMLTLGIGATSLCLLGLAAWVSYVHLERRGSVGADLVGDPAAAGKITAGIHRRQGRLPP</sequence>
<evidence type="ECO:0000313" key="10">
    <source>
        <dbReference type="EMBL" id="MDQ0009953.1"/>
    </source>
</evidence>
<dbReference type="PANTHER" id="PTHR23502">
    <property type="entry name" value="MAJOR FACILITATOR SUPERFAMILY"/>
    <property type="match status" value="1"/>
</dbReference>
<name>A0ABT9T099_9GAMM</name>
<dbReference type="InterPro" id="IPR011701">
    <property type="entry name" value="MFS"/>
</dbReference>
<dbReference type="EMBL" id="JAUSSK010000003">
    <property type="protein sequence ID" value="MDQ0009953.1"/>
    <property type="molecule type" value="Genomic_DNA"/>
</dbReference>
<feature type="transmembrane region" description="Helical" evidence="8">
    <location>
        <begin position="140"/>
        <end position="161"/>
    </location>
</feature>
<dbReference type="Pfam" id="PF07690">
    <property type="entry name" value="MFS_1"/>
    <property type="match status" value="1"/>
</dbReference>
<evidence type="ECO:0000313" key="11">
    <source>
        <dbReference type="Proteomes" id="UP001237737"/>
    </source>
</evidence>
<protein>
    <recommendedName>
        <fullName evidence="8">Bcr/CflA family efflux transporter</fullName>
    </recommendedName>
</protein>
<comment type="similarity">
    <text evidence="2 8">Belongs to the major facilitator superfamily. Bcr/CmlA family.</text>
</comment>
<keyword evidence="5 8" id="KW-0812">Transmembrane</keyword>
<reference evidence="10 11" key="1">
    <citation type="submission" date="2023-07" db="EMBL/GenBank/DDBJ databases">
        <title>Sorghum-associated microbial communities from plants grown in Nebraska, USA.</title>
        <authorList>
            <person name="Schachtman D."/>
        </authorList>
    </citation>
    <scope>NUCLEOTIDE SEQUENCE [LARGE SCALE GENOMIC DNA]</scope>
    <source>
        <strain evidence="10 11">CC60</strain>
    </source>
</reference>
<dbReference type="InterPro" id="IPR004812">
    <property type="entry name" value="Efflux_drug-R_Bcr/CmlA"/>
</dbReference>
<evidence type="ECO:0000256" key="6">
    <source>
        <dbReference type="ARBA" id="ARBA00022989"/>
    </source>
</evidence>
<dbReference type="Proteomes" id="UP001237737">
    <property type="component" value="Unassembled WGS sequence"/>
</dbReference>
<proteinExistence type="inferred from homology"/>
<accession>A0ABT9T099</accession>
<keyword evidence="6 8" id="KW-1133">Transmembrane helix</keyword>
<dbReference type="InterPro" id="IPR036259">
    <property type="entry name" value="MFS_trans_sf"/>
</dbReference>
<comment type="subcellular location">
    <subcellularLocation>
        <location evidence="8">Cell inner membrane</location>
        <topology evidence="8">Multi-pass membrane protein</topology>
    </subcellularLocation>
    <subcellularLocation>
        <location evidence="1">Cell membrane</location>
        <topology evidence="1">Multi-pass membrane protein</topology>
    </subcellularLocation>
</comment>
<keyword evidence="7 8" id="KW-0472">Membrane</keyword>
<evidence type="ECO:0000256" key="1">
    <source>
        <dbReference type="ARBA" id="ARBA00004651"/>
    </source>
</evidence>
<feature type="transmembrane region" description="Helical" evidence="8">
    <location>
        <begin position="12"/>
        <end position="34"/>
    </location>
</feature>
<comment type="caution">
    <text evidence="10">The sequence shown here is derived from an EMBL/GenBank/DDBJ whole genome shotgun (WGS) entry which is preliminary data.</text>
</comment>